<dbReference type="Gene3D" id="3.90.226.10">
    <property type="entry name" value="2-enoyl-CoA Hydratase, Chain A, domain 1"/>
    <property type="match status" value="1"/>
</dbReference>
<dbReference type="CDD" id="cd06558">
    <property type="entry name" value="crotonase-like"/>
    <property type="match status" value="1"/>
</dbReference>
<dbReference type="EC" id="4.2.1.17" evidence="4"/>
<evidence type="ECO:0000313" key="16">
    <source>
        <dbReference type="Proteomes" id="UP000194946"/>
    </source>
</evidence>
<dbReference type="GO" id="GO:0016853">
    <property type="term" value="F:isomerase activity"/>
    <property type="evidence" value="ECO:0007669"/>
    <property type="project" value="UniProtKB-KW"/>
</dbReference>
<accession>A0A251ZT80</accession>
<dbReference type="InterPro" id="IPR006176">
    <property type="entry name" value="3-OHacyl-CoA_DH_NAD-bd"/>
</dbReference>
<dbReference type="Gene3D" id="1.10.1040.50">
    <property type="match status" value="1"/>
</dbReference>
<name>A0A251ZT80_9PROT</name>
<sequence length="713" mass="78406">MYQGQFFQVATRDQFLELVFDSKIDQVNIINKAALEDLQKAVNSINTSGGKGLIIRSGKQLFSAGVDIKEFRHLIHQDDKTLSNYIVWANEIFNSIEDLNMPKVAILNGNIVSAAAELTLTADYRIATQDTKISLPEITLGIMPCYGAMTRLPRITGLDTALQWFTAGKPFTADTALEHHVIDGVIVDKIDPIEQAVILLKSCVAGDLDWAARHNEKQAPLTLNKYELAMSISIARSMAFKTAGKHYPAPNIILDTQEKSANCERDAALALDREGLIQCIKTGVADALINVSLNDTLVREKAKGLVKDLKEFSNVGVIGAGIMGGGIAYVTADKGADVVLKDINKEGLNLGLNEANSILSKQVERGRKTPKAMGDTLNHIHATLHNVELEETDLIIEAVVENLKLKKAVLTELEGVATKAVIATNTSTLKVSDIAQALKNPENFCGIHFFNPVPKMPLVEVVRGEKTSDETIKKAVKYVTQLGKTPILVNDCHGFLVNRCLVPYFHAFNKLILDGANMSTVDKVMSKEFGWPMGPAMLLDVIGLDTAEHCMDVMGEAFPDRMTKPEKNLIGSLFDMKHYGQKNGEGFYTHAPDKRGRLKASDNDTANKLIASFASPAQDFSADDIIMRMMLPMMFEAIRCLDEGIIASPAEGDIAMMYGTGFPPFRGGLFYYMDQIGLSKLVEASEKYKNISNLYHTPESLIQRLKNNQKFYA</sequence>
<dbReference type="InterPro" id="IPR001753">
    <property type="entry name" value="Enoyl-CoA_hydra/iso"/>
</dbReference>
<evidence type="ECO:0000313" key="15">
    <source>
        <dbReference type="EMBL" id="OUI77878.1"/>
    </source>
</evidence>
<organism evidence="15 16">
    <name type="scientific">Commensalibacter intestini</name>
    <dbReference type="NCBI Taxonomy" id="479936"/>
    <lineage>
        <taxon>Bacteria</taxon>
        <taxon>Pseudomonadati</taxon>
        <taxon>Pseudomonadota</taxon>
        <taxon>Alphaproteobacteria</taxon>
        <taxon>Acetobacterales</taxon>
        <taxon>Acetobacteraceae</taxon>
    </lineage>
</organism>
<gene>
    <name evidence="15" type="primary">fadB</name>
    <name evidence="15" type="ORF">HK18_00520</name>
</gene>
<dbReference type="Proteomes" id="UP000194946">
    <property type="component" value="Unassembled WGS sequence"/>
</dbReference>
<dbReference type="SUPFAM" id="SSF51735">
    <property type="entry name" value="NAD(P)-binding Rossmann-fold domains"/>
    <property type="match status" value="1"/>
</dbReference>
<comment type="pathway">
    <text evidence="1">Lipid metabolism; fatty acid beta-oxidation.</text>
</comment>
<dbReference type="InterPro" id="IPR029045">
    <property type="entry name" value="ClpP/crotonase-like_dom_sf"/>
</dbReference>
<evidence type="ECO:0000256" key="1">
    <source>
        <dbReference type="ARBA" id="ARBA00005005"/>
    </source>
</evidence>
<evidence type="ECO:0000259" key="13">
    <source>
        <dbReference type="Pfam" id="PF00725"/>
    </source>
</evidence>
<dbReference type="SUPFAM" id="SSF52096">
    <property type="entry name" value="ClpP/crotonase"/>
    <property type="match status" value="1"/>
</dbReference>
<dbReference type="InterPro" id="IPR008927">
    <property type="entry name" value="6-PGluconate_DH-like_C_sf"/>
</dbReference>
<dbReference type="PANTHER" id="PTHR43612">
    <property type="entry name" value="TRIFUNCTIONAL ENZYME SUBUNIT ALPHA"/>
    <property type="match status" value="1"/>
</dbReference>
<evidence type="ECO:0000256" key="4">
    <source>
        <dbReference type="ARBA" id="ARBA00012076"/>
    </source>
</evidence>
<evidence type="ECO:0000256" key="10">
    <source>
        <dbReference type="ARBA" id="ARBA00023239"/>
    </source>
</evidence>
<proteinExistence type="inferred from homology"/>
<evidence type="ECO:0000259" key="14">
    <source>
        <dbReference type="Pfam" id="PF02737"/>
    </source>
</evidence>
<keyword evidence="8" id="KW-0520">NAD</keyword>
<evidence type="ECO:0000256" key="8">
    <source>
        <dbReference type="ARBA" id="ARBA00023027"/>
    </source>
</evidence>
<feature type="domain" description="3-hydroxyacyl-CoA dehydrogenase NAD binding" evidence="14">
    <location>
        <begin position="314"/>
        <end position="492"/>
    </location>
</feature>
<dbReference type="Gene3D" id="3.40.50.720">
    <property type="entry name" value="NAD(P)-binding Rossmann-like Domain"/>
    <property type="match status" value="1"/>
</dbReference>
<dbReference type="InterPro" id="IPR036291">
    <property type="entry name" value="NAD(P)-bd_dom_sf"/>
</dbReference>
<dbReference type="UniPathway" id="UPA00659"/>
<dbReference type="InterPro" id="IPR006108">
    <property type="entry name" value="3HC_DH_C"/>
</dbReference>
<keyword evidence="7 15" id="KW-0560">Oxidoreductase</keyword>
<dbReference type="PANTHER" id="PTHR43612:SF3">
    <property type="entry name" value="TRIFUNCTIONAL ENZYME SUBUNIT ALPHA, MITOCHONDRIAL"/>
    <property type="match status" value="1"/>
</dbReference>
<dbReference type="FunFam" id="3.40.50.720:FF:000009">
    <property type="entry name" value="Fatty oxidation complex, alpha subunit"/>
    <property type="match status" value="1"/>
</dbReference>
<evidence type="ECO:0000256" key="5">
    <source>
        <dbReference type="ARBA" id="ARBA00022832"/>
    </source>
</evidence>
<dbReference type="RefSeq" id="WP_086632570.1">
    <property type="nucleotide sequence ID" value="NZ_JOPB01000011.1"/>
</dbReference>
<dbReference type="PROSITE" id="PS00067">
    <property type="entry name" value="3HCDH"/>
    <property type="match status" value="1"/>
</dbReference>
<dbReference type="SUPFAM" id="SSF48179">
    <property type="entry name" value="6-phosphogluconate dehydrogenase C-terminal domain-like"/>
    <property type="match status" value="2"/>
</dbReference>
<dbReference type="GO" id="GO:0006635">
    <property type="term" value="P:fatty acid beta-oxidation"/>
    <property type="evidence" value="ECO:0007669"/>
    <property type="project" value="UniProtKB-UniPathway"/>
</dbReference>
<dbReference type="NCBIfam" id="NF008727">
    <property type="entry name" value="PRK11730.1"/>
    <property type="match status" value="1"/>
</dbReference>
<reference evidence="16" key="1">
    <citation type="submission" date="2014-06" db="EMBL/GenBank/DDBJ databases">
        <authorList>
            <person name="Winans N.J."/>
            <person name="Newell P.D."/>
            <person name="Douglas A.E."/>
        </authorList>
    </citation>
    <scope>NUCLEOTIDE SEQUENCE [LARGE SCALE GENOMIC DNA]</scope>
    <source>
        <strain evidence="16">DmL_052</strain>
    </source>
</reference>
<evidence type="ECO:0000256" key="11">
    <source>
        <dbReference type="ARBA" id="ARBA00023268"/>
    </source>
</evidence>
<dbReference type="GO" id="GO:0070403">
    <property type="term" value="F:NAD+ binding"/>
    <property type="evidence" value="ECO:0007669"/>
    <property type="project" value="InterPro"/>
</dbReference>
<evidence type="ECO:0000256" key="9">
    <source>
        <dbReference type="ARBA" id="ARBA00023098"/>
    </source>
</evidence>
<feature type="domain" description="3-hydroxyacyl-CoA dehydrogenase C-terminal" evidence="13">
    <location>
        <begin position="626"/>
        <end position="704"/>
    </location>
</feature>
<dbReference type="Pfam" id="PF02737">
    <property type="entry name" value="3HCDH_N"/>
    <property type="match status" value="1"/>
</dbReference>
<evidence type="ECO:0000256" key="3">
    <source>
        <dbReference type="ARBA" id="ARBA00008750"/>
    </source>
</evidence>
<dbReference type="InterPro" id="IPR006180">
    <property type="entry name" value="3-OHacyl-CoA_DH_CS"/>
</dbReference>
<dbReference type="GO" id="GO:0004300">
    <property type="term" value="F:enoyl-CoA hydratase activity"/>
    <property type="evidence" value="ECO:0007669"/>
    <property type="project" value="UniProtKB-EC"/>
</dbReference>
<dbReference type="Pfam" id="PF00378">
    <property type="entry name" value="ECH_1"/>
    <property type="match status" value="1"/>
</dbReference>
<feature type="domain" description="3-hydroxyacyl-CoA dehydrogenase C-terminal" evidence="13">
    <location>
        <begin position="494"/>
        <end position="589"/>
    </location>
</feature>
<dbReference type="EMBL" id="JOPB01000011">
    <property type="protein sequence ID" value="OUI77878.1"/>
    <property type="molecule type" value="Genomic_DNA"/>
</dbReference>
<keyword evidence="6" id="KW-0442">Lipid degradation</keyword>
<keyword evidence="9" id="KW-0443">Lipid metabolism</keyword>
<keyword evidence="16" id="KW-1185">Reference proteome</keyword>
<dbReference type="InterPro" id="IPR050136">
    <property type="entry name" value="FA_oxidation_alpha_subunit"/>
</dbReference>
<keyword evidence="5" id="KW-0276">Fatty acid metabolism</keyword>
<keyword evidence="11" id="KW-0511">Multifunctional enzyme</keyword>
<evidence type="ECO:0000256" key="12">
    <source>
        <dbReference type="ARBA" id="ARBA00049556"/>
    </source>
</evidence>
<dbReference type="Pfam" id="PF00725">
    <property type="entry name" value="3HCDH"/>
    <property type="match status" value="2"/>
</dbReference>
<evidence type="ECO:0000256" key="6">
    <source>
        <dbReference type="ARBA" id="ARBA00022963"/>
    </source>
</evidence>
<evidence type="ECO:0000256" key="2">
    <source>
        <dbReference type="ARBA" id="ARBA00007005"/>
    </source>
</evidence>
<comment type="catalytic activity">
    <reaction evidence="12">
        <text>a (3S)-3-hydroxyacyl-CoA + NAD(+) = a 3-oxoacyl-CoA + NADH + H(+)</text>
        <dbReference type="Rhea" id="RHEA:22432"/>
        <dbReference type="ChEBI" id="CHEBI:15378"/>
        <dbReference type="ChEBI" id="CHEBI:57318"/>
        <dbReference type="ChEBI" id="CHEBI:57540"/>
        <dbReference type="ChEBI" id="CHEBI:57945"/>
        <dbReference type="ChEBI" id="CHEBI:90726"/>
        <dbReference type="EC" id="1.1.1.35"/>
    </reaction>
</comment>
<comment type="similarity">
    <text evidence="3">In the N-terminal section; belongs to the enoyl-CoA hydratase/isomerase family.</text>
</comment>
<comment type="similarity">
    <text evidence="2">In the central section; belongs to the 3-hydroxyacyl-CoA dehydrogenase family.</text>
</comment>
<dbReference type="GO" id="GO:0016509">
    <property type="term" value="F:long-chain (3S)-3-hydroxyacyl-CoA dehydrogenase (NAD+) activity"/>
    <property type="evidence" value="ECO:0007669"/>
    <property type="project" value="TreeGrafter"/>
</dbReference>
<keyword evidence="15" id="KW-0413">Isomerase</keyword>
<evidence type="ECO:0000256" key="7">
    <source>
        <dbReference type="ARBA" id="ARBA00023002"/>
    </source>
</evidence>
<dbReference type="AlphaFoldDB" id="A0A251ZT80"/>
<keyword evidence="10 15" id="KW-0456">Lyase</keyword>
<protein>
    <recommendedName>
        <fullName evidence="4">enoyl-CoA hydratase</fullName>
        <ecNumber evidence="4">4.2.1.17</ecNumber>
    </recommendedName>
</protein>
<comment type="caution">
    <text evidence="15">The sequence shown here is derived from an EMBL/GenBank/DDBJ whole genome shotgun (WGS) entry which is preliminary data.</text>
</comment>